<dbReference type="Pfam" id="PF00008">
    <property type="entry name" value="EGF"/>
    <property type="match status" value="1"/>
</dbReference>
<dbReference type="CDD" id="cd00037">
    <property type="entry name" value="CLECT"/>
    <property type="match status" value="1"/>
</dbReference>
<evidence type="ECO:0000256" key="7">
    <source>
        <dbReference type="PROSITE-ProRule" id="PRU00076"/>
    </source>
</evidence>
<gene>
    <name evidence="14" type="primary">PLG</name>
    <name evidence="14" type="ORF">BLAG_LOCUS21678</name>
</gene>
<evidence type="ECO:0000313" key="14">
    <source>
        <dbReference type="EMBL" id="CAH1268877.1"/>
    </source>
</evidence>
<dbReference type="InterPro" id="IPR000742">
    <property type="entry name" value="EGF"/>
</dbReference>
<dbReference type="Gene3D" id="2.10.25.10">
    <property type="entry name" value="Laminin"/>
    <property type="match status" value="1"/>
</dbReference>
<feature type="disulfide bond" evidence="8">
    <location>
        <begin position="381"/>
        <end position="404"/>
    </location>
</feature>
<evidence type="ECO:0000256" key="3">
    <source>
        <dbReference type="ARBA" id="ARBA00022729"/>
    </source>
</evidence>
<evidence type="ECO:0000259" key="13">
    <source>
        <dbReference type="PROSITE" id="PS50070"/>
    </source>
</evidence>
<dbReference type="PROSITE" id="PS00022">
    <property type="entry name" value="EGF_1"/>
    <property type="match status" value="1"/>
</dbReference>
<feature type="disulfide bond" evidence="7">
    <location>
        <begin position="563"/>
        <end position="572"/>
    </location>
</feature>
<proteinExistence type="predicted"/>
<dbReference type="SUPFAM" id="SSF56436">
    <property type="entry name" value="C-type lectin-like"/>
    <property type="match status" value="1"/>
</dbReference>
<dbReference type="InterPro" id="IPR038178">
    <property type="entry name" value="Kringle_sf"/>
</dbReference>
<evidence type="ECO:0000256" key="2">
    <source>
        <dbReference type="ARBA" id="ARBA00022572"/>
    </source>
</evidence>
<dbReference type="GO" id="GO:0004175">
    <property type="term" value="F:endopeptidase activity"/>
    <property type="evidence" value="ECO:0007669"/>
    <property type="project" value="TreeGrafter"/>
</dbReference>
<dbReference type="GO" id="GO:0005102">
    <property type="term" value="F:signaling receptor binding"/>
    <property type="evidence" value="ECO:0007669"/>
    <property type="project" value="TreeGrafter"/>
</dbReference>
<dbReference type="PROSITE" id="PS50041">
    <property type="entry name" value="C_TYPE_LECTIN_2"/>
    <property type="match status" value="1"/>
</dbReference>
<dbReference type="PROSITE" id="PS50026">
    <property type="entry name" value="EGF_3"/>
    <property type="match status" value="1"/>
</dbReference>
<dbReference type="CDD" id="cd00108">
    <property type="entry name" value="KR"/>
    <property type="match status" value="2"/>
</dbReference>
<dbReference type="PRINTS" id="PR01705">
    <property type="entry name" value="TSP1REPEAT"/>
</dbReference>
<evidence type="ECO:0000256" key="8">
    <source>
        <dbReference type="PROSITE-ProRule" id="PRU00121"/>
    </source>
</evidence>
<dbReference type="InterPro" id="IPR036383">
    <property type="entry name" value="TSP1_rpt_sf"/>
</dbReference>
<keyword evidence="6" id="KW-0325">Glycoprotein</keyword>
<evidence type="ECO:0000259" key="10">
    <source>
        <dbReference type="PROSITE" id="PS50022"/>
    </source>
</evidence>
<dbReference type="SUPFAM" id="SSF82895">
    <property type="entry name" value="TSP-1 type 1 repeat"/>
    <property type="match status" value="1"/>
</dbReference>
<keyword evidence="15" id="KW-1185">Reference proteome</keyword>
<dbReference type="InterPro" id="IPR008979">
    <property type="entry name" value="Galactose-bd-like_sf"/>
</dbReference>
<dbReference type="PROSITE" id="PS50092">
    <property type="entry name" value="TSP1"/>
    <property type="match status" value="1"/>
</dbReference>
<dbReference type="SMART" id="SM00034">
    <property type="entry name" value="CLECT"/>
    <property type="match status" value="1"/>
</dbReference>
<reference evidence="14" key="1">
    <citation type="submission" date="2022-01" db="EMBL/GenBank/DDBJ databases">
        <authorList>
            <person name="Braso-Vives M."/>
        </authorList>
    </citation>
    <scope>NUCLEOTIDE SEQUENCE</scope>
</reference>
<name>A0A8K0EZH1_BRALA</name>
<dbReference type="GO" id="GO:0005615">
    <property type="term" value="C:extracellular space"/>
    <property type="evidence" value="ECO:0007669"/>
    <property type="project" value="TreeGrafter"/>
</dbReference>
<dbReference type="FunFam" id="2.10.25.10:FF:000321">
    <property type="entry name" value="Protein delta homolog 1"/>
    <property type="match status" value="1"/>
</dbReference>
<feature type="domain" description="EGF-like" evidence="11">
    <location>
        <begin position="536"/>
        <end position="573"/>
    </location>
</feature>
<dbReference type="PANTHER" id="PTHR24261:SF7">
    <property type="entry name" value="KRINGLE DOMAIN-CONTAINING PROTEIN"/>
    <property type="match status" value="1"/>
</dbReference>
<feature type="domain" description="F5/8 type C" evidence="10">
    <location>
        <begin position="2"/>
        <end position="170"/>
    </location>
</feature>
<keyword evidence="5 7" id="KW-1015">Disulfide bond</keyword>
<evidence type="ECO:0000256" key="1">
    <source>
        <dbReference type="ARBA" id="ARBA00022536"/>
    </source>
</evidence>
<evidence type="ECO:0000313" key="15">
    <source>
        <dbReference type="Proteomes" id="UP000838412"/>
    </source>
</evidence>
<dbReference type="Pfam" id="PF00090">
    <property type="entry name" value="TSP_1"/>
    <property type="match status" value="1"/>
</dbReference>
<dbReference type="PANTHER" id="PTHR24261">
    <property type="entry name" value="PLASMINOGEN-RELATED"/>
    <property type="match status" value="1"/>
</dbReference>
<dbReference type="SUPFAM" id="SSF57440">
    <property type="entry name" value="Kringle-like"/>
    <property type="match status" value="2"/>
</dbReference>
<dbReference type="OrthoDB" id="10035969at2759"/>
<dbReference type="PRINTS" id="PR00018">
    <property type="entry name" value="KRINGLE"/>
</dbReference>
<accession>A0A8K0EZH1</accession>
<evidence type="ECO:0000256" key="5">
    <source>
        <dbReference type="ARBA" id="ARBA00023157"/>
    </source>
</evidence>
<dbReference type="InterPro" id="IPR018056">
    <property type="entry name" value="Kringle_CS"/>
</dbReference>
<dbReference type="SUPFAM" id="SSF57196">
    <property type="entry name" value="EGF/Laminin"/>
    <property type="match status" value="1"/>
</dbReference>
<evidence type="ECO:0000256" key="9">
    <source>
        <dbReference type="SAM" id="SignalP"/>
    </source>
</evidence>
<dbReference type="Pfam" id="PF00754">
    <property type="entry name" value="F5_F8_type_C"/>
    <property type="match status" value="1"/>
</dbReference>
<dbReference type="Gene3D" id="2.20.100.10">
    <property type="entry name" value="Thrombospondin type-1 (TSP1) repeat"/>
    <property type="match status" value="1"/>
</dbReference>
<evidence type="ECO:0000256" key="4">
    <source>
        <dbReference type="ARBA" id="ARBA00022737"/>
    </source>
</evidence>
<dbReference type="InterPro" id="IPR013806">
    <property type="entry name" value="Kringle-like"/>
</dbReference>
<dbReference type="PROSITE" id="PS50070">
    <property type="entry name" value="KRINGLE_2"/>
    <property type="match status" value="2"/>
</dbReference>
<dbReference type="SMART" id="SM00209">
    <property type="entry name" value="TSP1"/>
    <property type="match status" value="1"/>
</dbReference>
<keyword evidence="3 9" id="KW-0732">Signal</keyword>
<dbReference type="Pfam" id="PF00051">
    <property type="entry name" value="Kringle"/>
    <property type="match status" value="2"/>
</dbReference>
<dbReference type="InterPro" id="IPR000884">
    <property type="entry name" value="TSP1_rpt"/>
</dbReference>
<evidence type="ECO:0000256" key="6">
    <source>
        <dbReference type="ARBA" id="ARBA00023180"/>
    </source>
</evidence>
<dbReference type="InterPro" id="IPR050759">
    <property type="entry name" value="Serine_protease_kringle"/>
</dbReference>
<dbReference type="InterPro" id="IPR016187">
    <property type="entry name" value="CTDL_fold"/>
</dbReference>
<dbReference type="Gene3D" id="3.10.100.10">
    <property type="entry name" value="Mannose-Binding Protein A, subunit A"/>
    <property type="match status" value="1"/>
</dbReference>
<comment type="caution">
    <text evidence="7">Lacks conserved residue(s) required for the propagation of feature annotation.</text>
</comment>
<feature type="disulfide bond" evidence="8">
    <location>
        <begin position="353"/>
        <end position="392"/>
    </location>
</feature>
<dbReference type="CDD" id="cd00054">
    <property type="entry name" value="EGF_CA"/>
    <property type="match status" value="1"/>
</dbReference>
<feature type="domain" description="C-type lectin" evidence="12">
    <location>
        <begin position="416"/>
        <end position="534"/>
    </location>
</feature>
<dbReference type="SUPFAM" id="SSF49785">
    <property type="entry name" value="Galactose-binding domain-like"/>
    <property type="match status" value="1"/>
</dbReference>
<feature type="domain" description="Kringle" evidence="13">
    <location>
        <begin position="331"/>
        <end position="409"/>
    </location>
</feature>
<dbReference type="PROSITE" id="PS00021">
    <property type="entry name" value="KRINGLE_1"/>
    <property type="match status" value="2"/>
</dbReference>
<dbReference type="SMART" id="SM00181">
    <property type="entry name" value="EGF"/>
    <property type="match status" value="1"/>
</dbReference>
<dbReference type="InterPro" id="IPR000421">
    <property type="entry name" value="FA58C"/>
</dbReference>
<dbReference type="SMART" id="SM00130">
    <property type="entry name" value="KR"/>
    <property type="match status" value="2"/>
</dbReference>
<sequence length="664" mass="73731">MSILPGWLLGVSSLLVILFPIAKSDSWLTSSSSWATESSGTPHTSGNYVSDAGKALDGDSNTYWNPTGLPRNYDAWYFNLDFGGSVTLSKVKFQNHGDYGHDIAAFRLKTSPSDPYSWTTVVSNDGVSARHSSFQEFAFTATSSRYWRFVVRRTHNGYQPWLRELQFYGSGAPIDGGWSAWGAWTECNVTCGAGGSQSRGRSCDNPSPQFGGVSCTGAAQETRTCNSDILCSVNKTGGSVGADHLLYPTLCMYGDGSTYRGSVNTTQSGLTCQRWDSQSPHGHNITVTHPLAGLDENYCRNPNGATRPWCYTTDPDVTREYCNILTCFEDECYEDNGASYRGTVDFTKSGRACQHWASQTPHGHNKTPEIRPSGGLEENYCRNPDGASYLWCYTEDPDVRYEECVIPQCDKEWTRYGTNYFRPYGEERKTYFDAKAVCANASALLPIVKDSGTWDFLIALRNSSGIGNNIWIGVTDLEEEGKYVWEDGSPSGWEPDPSSHKDHWDCARMTREDDDPPNQLLSANCNNTKLTICERITRPCSPNPCINNGTCVETVPSGFLCRCAQNYTGTYCEQPVACVSYVELNESWRHVDFWQSRSDWASVFRCDDGSTTVRGGWYRFTGPAGTQMPTERPTSYYRCGTHAPVWLNGGHPTAKDGSVTRQME</sequence>
<dbReference type="PROSITE" id="PS50022">
    <property type="entry name" value="FA58C_3"/>
    <property type="match status" value="1"/>
</dbReference>
<dbReference type="FunFam" id="2.40.20.10:FF:000025">
    <property type="entry name" value="Plasminogen"/>
    <property type="match status" value="1"/>
</dbReference>
<dbReference type="Pfam" id="PF00059">
    <property type="entry name" value="Lectin_C"/>
    <property type="match status" value="1"/>
</dbReference>
<feature type="signal peptide" evidence="9">
    <location>
        <begin position="1"/>
        <end position="24"/>
    </location>
</feature>
<keyword evidence="4" id="KW-0677">Repeat</keyword>
<evidence type="ECO:0000259" key="12">
    <source>
        <dbReference type="PROSITE" id="PS50041"/>
    </source>
</evidence>
<feature type="disulfide bond" evidence="8">
    <location>
        <begin position="332"/>
        <end position="409"/>
    </location>
</feature>
<dbReference type="InterPro" id="IPR000001">
    <property type="entry name" value="Kringle"/>
</dbReference>
<feature type="disulfide bond" evidence="8">
    <location>
        <begin position="299"/>
        <end position="322"/>
    </location>
</feature>
<keyword evidence="1 7" id="KW-0245">EGF-like domain</keyword>
<dbReference type="Proteomes" id="UP000838412">
    <property type="component" value="Chromosome 7"/>
</dbReference>
<feature type="domain" description="Kringle" evidence="13">
    <location>
        <begin position="250"/>
        <end position="327"/>
    </location>
</feature>
<feature type="chain" id="PRO_5035462069" evidence="9">
    <location>
        <begin position="25"/>
        <end position="664"/>
    </location>
</feature>
<dbReference type="InterPro" id="IPR016186">
    <property type="entry name" value="C-type_lectin-like/link_sf"/>
</dbReference>
<dbReference type="FunFam" id="2.20.100.10:FF:000007">
    <property type="entry name" value="Thrombospondin 1"/>
    <property type="match status" value="1"/>
</dbReference>
<dbReference type="Gene3D" id="2.40.20.10">
    <property type="entry name" value="Plasminogen Kringle 4"/>
    <property type="match status" value="2"/>
</dbReference>
<organism evidence="14 15">
    <name type="scientific">Branchiostoma lanceolatum</name>
    <name type="common">Common lancelet</name>
    <name type="synonym">Amphioxus lanceolatum</name>
    <dbReference type="NCBI Taxonomy" id="7740"/>
    <lineage>
        <taxon>Eukaryota</taxon>
        <taxon>Metazoa</taxon>
        <taxon>Chordata</taxon>
        <taxon>Cephalochordata</taxon>
        <taxon>Leptocardii</taxon>
        <taxon>Amphioxiformes</taxon>
        <taxon>Branchiostomatidae</taxon>
        <taxon>Branchiostoma</taxon>
    </lineage>
</organism>
<protein>
    <submittedName>
        <fullName evidence="14">PLG protein</fullName>
    </submittedName>
</protein>
<dbReference type="EMBL" id="OV696692">
    <property type="protein sequence ID" value="CAH1268877.1"/>
    <property type="molecule type" value="Genomic_DNA"/>
</dbReference>
<keyword evidence="2 8" id="KW-0420">Kringle</keyword>
<evidence type="ECO:0000259" key="11">
    <source>
        <dbReference type="PROSITE" id="PS50026"/>
    </source>
</evidence>
<dbReference type="AlphaFoldDB" id="A0A8K0EZH1"/>
<dbReference type="Gene3D" id="2.60.120.260">
    <property type="entry name" value="Galactose-binding domain-like"/>
    <property type="match status" value="1"/>
</dbReference>
<dbReference type="InterPro" id="IPR001304">
    <property type="entry name" value="C-type_lectin-like"/>
</dbReference>